<proteinExistence type="predicted"/>
<evidence type="ECO:0000256" key="2">
    <source>
        <dbReference type="SAM" id="Phobius"/>
    </source>
</evidence>
<keyword evidence="4" id="KW-1185">Reference proteome</keyword>
<sequence length="392" mass="41946">MLAIVGSNLYTVSAVCPHCKDTILPAGHLAAACPLIVELTKNADIFATKKLGSSPTVAHSMTHELAMQFTRPVVDAIVGLACAPVQGVQIDFTDATYNQASAVVKAAVYGHCSFAEASAVLAEKLDAATSIEAIEKIRGAMDSLKSAGETAVHSATGTFLFVWAKVSNVISKRSEFSYKLEAVAKSKSAVHAVTLVRPEKESEFYEMTHLFIMTVIALGLASATIVIKFIDDTVFGTIRMGEPFTVAHELVLCYFREMDFDPARLLHMGNVFRRGGQDTLLSEARRNAAAFFRAGGGILQPKGNNDDKLGNVKTIKNTKPNGKSDESSKKPCPDFNGGRPCKNLKPDGTCTFSHKCNQFVSDKGPGGYCMGPHARCTGCDYDAGKKLRAPAA</sequence>
<organism evidence="3 4">
    <name type="scientific">Chrysochromulina tobinii</name>
    <dbReference type="NCBI Taxonomy" id="1460289"/>
    <lineage>
        <taxon>Eukaryota</taxon>
        <taxon>Haptista</taxon>
        <taxon>Haptophyta</taxon>
        <taxon>Prymnesiophyceae</taxon>
        <taxon>Prymnesiales</taxon>
        <taxon>Chrysochromulinaceae</taxon>
        <taxon>Chrysochromulina</taxon>
    </lineage>
</organism>
<dbReference type="Proteomes" id="UP000037460">
    <property type="component" value="Unassembled WGS sequence"/>
</dbReference>
<feature type="region of interest" description="Disordered" evidence="1">
    <location>
        <begin position="302"/>
        <end position="336"/>
    </location>
</feature>
<keyword evidence="2" id="KW-0812">Transmembrane</keyword>
<accession>A0A0M0JZQ0</accession>
<feature type="compositionally biased region" description="Basic and acidic residues" evidence="1">
    <location>
        <begin position="322"/>
        <end position="332"/>
    </location>
</feature>
<evidence type="ECO:0000256" key="1">
    <source>
        <dbReference type="SAM" id="MobiDB-lite"/>
    </source>
</evidence>
<dbReference type="AlphaFoldDB" id="A0A0M0JZQ0"/>
<evidence type="ECO:0000313" key="3">
    <source>
        <dbReference type="EMBL" id="KOO32025.1"/>
    </source>
</evidence>
<protein>
    <submittedName>
        <fullName evidence="3">Uncharacterized protein</fullName>
    </submittedName>
</protein>
<evidence type="ECO:0000313" key="4">
    <source>
        <dbReference type="Proteomes" id="UP000037460"/>
    </source>
</evidence>
<name>A0A0M0JZQ0_9EUKA</name>
<keyword evidence="2" id="KW-0472">Membrane</keyword>
<dbReference type="EMBL" id="JWZX01001867">
    <property type="protein sequence ID" value="KOO32025.1"/>
    <property type="molecule type" value="Genomic_DNA"/>
</dbReference>
<keyword evidence="2" id="KW-1133">Transmembrane helix</keyword>
<feature type="transmembrane region" description="Helical" evidence="2">
    <location>
        <begin position="210"/>
        <end position="230"/>
    </location>
</feature>
<comment type="caution">
    <text evidence="3">The sequence shown here is derived from an EMBL/GenBank/DDBJ whole genome shotgun (WGS) entry which is preliminary data.</text>
</comment>
<reference evidence="4" key="1">
    <citation type="journal article" date="2015" name="PLoS Genet.">
        <title>Genome Sequence and Transcriptome Analyses of Chrysochromulina tobin: Metabolic Tools for Enhanced Algal Fitness in the Prominent Order Prymnesiales (Haptophyceae).</title>
        <authorList>
            <person name="Hovde B.T."/>
            <person name="Deodato C.R."/>
            <person name="Hunsperger H.M."/>
            <person name="Ryken S.A."/>
            <person name="Yost W."/>
            <person name="Jha R.K."/>
            <person name="Patterson J."/>
            <person name="Monnat R.J. Jr."/>
            <person name="Barlow S.B."/>
            <person name="Starkenburg S.R."/>
            <person name="Cattolico R.A."/>
        </authorList>
    </citation>
    <scope>NUCLEOTIDE SEQUENCE</scope>
    <source>
        <strain evidence="4">CCMP291</strain>
    </source>
</reference>
<gene>
    <name evidence="3" type="ORF">Ctob_016088</name>
</gene>